<dbReference type="PANTHER" id="PTHR15441:SF2">
    <property type="entry name" value="RIBONUCLEASE P_MRP PROTEIN SUBUNIT POP5"/>
    <property type="match status" value="1"/>
</dbReference>
<comment type="similarity">
    <text evidence="1">Belongs to the eukaryotic/archaeal RNase P protein component 2 family.</text>
</comment>
<dbReference type="GO" id="GO:0000172">
    <property type="term" value="C:ribonuclease MRP complex"/>
    <property type="evidence" value="ECO:0007669"/>
    <property type="project" value="TreeGrafter"/>
</dbReference>
<dbReference type="AlphaFoldDB" id="A0A642V1Y7"/>
<dbReference type="GO" id="GO:0033204">
    <property type="term" value="F:ribonuclease P RNA binding"/>
    <property type="evidence" value="ECO:0007669"/>
    <property type="project" value="TreeGrafter"/>
</dbReference>
<name>A0A642V1Y7_9ASCO</name>
<gene>
    <name evidence="3" type="ORF">TRICI_004188</name>
</gene>
<reference evidence="3" key="1">
    <citation type="journal article" date="2019" name="G3 (Bethesda)">
        <title>Genome Assemblies of Two Rare Opportunistic Yeast Pathogens: Diutina rugosa (syn. Candida rugosa) and Trichomonascus ciferrii (syn. Candida ciferrii).</title>
        <authorList>
            <person name="Mixao V."/>
            <person name="Saus E."/>
            <person name="Hansen A.P."/>
            <person name="Lass-Florl C."/>
            <person name="Gabaldon T."/>
        </authorList>
    </citation>
    <scope>NUCLEOTIDE SEQUENCE</scope>
    <source>
        <strain evidence="3">CBS 4856</strain>
    </source>
</reference>
<dbReference type="Proteomes" id="UP000761534">
    <property type="component" value="Unassembled WGS sequence"/>
</dbReference>
<dbReference type="OrthoDB" id="24745at2759"/>
<organism evidence="3 4">
    <name type="scientific">Trichomonascus ciferrii</name>
    <dbReference type="NCBI Taxonomy" id="44093"/>
    <lineage>
        <taxon>Eukaryota</taxon>
        <taxon>Fungi</taxon>
        <taxon>Dikarya</taxon>
        <taxon>Ascomycota</taxon>
        <taxon>Saccharomycotina</taxon>
        <taxon>Dipodascomycetes</taxon>
        <taxon>Dipodascales</taxon>
        <taxon>Trichomonascaceae</taxon>
        <taxon>Trichomonascus</taxon>
        <taxon>Trichomonascus ciferrii complex</taxon>
    </lineage>
</organism>
<dbReference type="EMBL" id="SWFS01000317">
    <property type="protein sequence ID" value="KAA8910390.1"/>
    <property type="molecule type" value="Genomic_DNA"/>
</dbReference>
<keyword evidence="2" id="KW-0819">tRNA processing</keyword>
<dbReference type="InterPro" id="IPR002759">
    <property type="entry name" value="Pop5/Rpp14/Rnp2-like"/>
</dbReference>
<proteinExistence type="inferred from homology"/>
<comment type="caution">
    <text evidence="3">The sequence shown here is derived from an EMBL/GenBank/DDBJ whole genome shotgun (WGS) entry which is preliminary data.</text>
</comment>
<evidence type="ECO:0000313" key="3">
    <source>
        <dbReference type="EMBL" id="KAA8910390.1"/>
    </source>
</evidence>
<protein>
    <submittedName>
        <fullName evidence="3">Uncharacterized protein</fullName>
    </submittedName>
</protein>
<dbReference type="GO" id="GO:0005730">
    <property type="term" value="C:nucleolus"/>
    <property type="evidence" value="ECO:0007669"/>
    <property type="project" value="TreeGrafter"/>
</dbReference>
<dbReference type="VEuPathDB" id="FungiDB:TRICI_004188"/>
<evidence type="ECO:0000256" key="1">
    <source>
        <dbReference type="ARBA" id="ARBA00010800"/>
    </source>
</evidence>
<keyword evidence="4" id="KW-1185">Reference proteome</keyword>
<evidence type="ECO:0000256" key="2">
    <source>
        <dbReference type="ARBA" id="ARBA00022694"/>
    </source>
</evidence>
<dbReference type="GO" id="GO:0001682">
    <property type="term" value="P:tRNA 5'-leader removal"/>
    <property type="evidence" value="ECO:0007669"/>
    <property type="project" value="InterPro"/>
</dbReference>
<dbReference type="InterPro" id="IPR038085">
    <property type="entry name" value="Rnp2-like_sf"/>
</dbReference>
<accession>A0A642V1Y7</accession>
<dbReference type="Gene3D" id="3.30.70.3250">
    <property type="entry name" value="Ribonuclease P, Pop5 subunit"/>
    <property type="match status" value="1"/>
</dbReference>
<sequence>MVRLKTRYLLFEILYPDELDEGNLSASKAQNKVNLRQPTENKVDGRFMTRLIRDAVLEQFGEYGAGVVASTIAVKYFSQRTSTGIVRVTRPHFRMIWSTLSDIRELNGRNCIITVKKVSGTIKKCELYAISRNRSAIDELELNLNDDPERE</sequence>
<dbReference type="GO" id="GO:0030681">
    <property type="term" value="C:multimeric ribonuclease P complex"/>
    <property type="evidence" value="ECO:0007669"/>
    <property type="project" value="TreeGrafter"/>
</dbReference>
<evidence type="ECO:0000313" key="4">
    <source>
        <dbReference type="Proteomes" id="UP000761534"/>
    </source>
</evidence>
<dbReference type="Pfam" id="PF01900">
    <property type="entry name" value="RNase_P_Rpp14"/>
    <property type="match status" value="1"/>
</dbReference>
<dbReference type="SUPFAM" id="SSF160350">
    <property type="entry name" value="Rnp2-like"/>
    <property type="match status" value="1"/>
</dbReference>
<dbReference type="PANTHER" id="PTHR15441">
    <property type="entry name" value="RIBONUCLEASE P PROTEIN SUBUNIT P14"/>
    <property type="match status" value="1"/>
</dbReference>